<dbReference type="GO" id="GO:0005634">
    <property type="term" value="C:nucleus"/>
    <property type="evidence" value="ECO:0000318"/>
    <property type="project" value="GO_Central"/>
</dbReference>
<dbReference type="EMBL" id="CM002923">
    <property type="protein sequence ID" value="KGN62235.1"/>
    <property type="molecule type" value="Genomic_DNA"/>
</dbReference>
<sequence>MRSFQAPTGVALSSNSGSSKNGSSSMDNAIDQRDPSSHKTTQDLDGDQIQGDCGNHNLAKEVKLDRHTGHENSKHSVWMLSLDSESCSDNNFIKEDYSYHEELAELATSEIQGRRKDENAGRRFTEGKSKSRKVSNEMSPKKKVKSEVCTSAKENIMNSGTNKGGSTMEGSEGHVRNGDVEILEKDALDDCIGPPVSSSRLPLVLSDKAHRLKALVECEGTSIDLSGDMGAVGRVVVSDSSSAKNELCLDLKGTLYRAVIVPSRTFCIVSFGQSEAKIESIMNDFIQLKALSKVDEAETMVEGTLDGFSFDSEDDAEKITKAASPADQNEPVEGLNTKSKNKAEKSSGRKRVKTGGRLQAPKKTRKKVQGKVLLSECKRQMGALANLLETTFSFSGSPL</sequence>
<reference evidence="2 3" key="2">
    <citation type="journal article" date="2009" name="PLoS ONE">
        <title>An integrated genetic and cytogenetic map of the cucumber genome.</title>
        <authorList>
            <person name="Ren Y."/>
            <person name="Zhang Z."/>
            <person name="Liu J."/>
            <person name="Staub J.E."/>
            <person name="Han Y."/>
            <person name="Cheng Z."/>
            <person name="Li X."/>
            <person name="Lu J."/>
            <person name="Miao H."/>
            <person name="Kang H."/>
            <person name="Xie B."/>
            <person name="Gu X."/>
            <person name="Wang X."/>
            <person name="Du Y."/>
            <person name="Jin W."/>
            <person name="Huang S."/>
        </authorList>
    </citation>
    <scope>NUCLEOTIDE SEQUENCE [LARGE SCALE GENOMIC DNA]</scope>
    <source>
        <strain evidence="3">cv. 9930</strain>
    </source>
</reference>
<reference evidence="2 3" key="3">
    <citation type="journal article" date="2010" name="BMC Genomics">
        <title>Transcriptome sequencing and comparative analysis of cucumber flowers with different sex types.</title>
        <authorList>
            <person name="Guo S."/>
            <person name="Zheng Y."/>
            <person name="Joung J.G."/>
            <person name="Liu S."/>
            <person name="Zhang Z."/>
            <person name="Crasta O.R."/>
            <person name="Sobral B.W."/>
            <person name="Xu Y."/>
            <person name="Huang S."/>
            <person name="Fei Z."/>
        </authorList>
    </citation>
    <scope>NUCLEOTIDE SEQUENCE [LARGE SCALE GENOMIC DNA]</scope>
    <source>
        <strain evidence="3">cv. 9930</strain>
    </source>
</reference>
<dbReference type="Gramene" id="KGN62235">
    <property type="protein sequence ID" value="KGN62235"/>
    <property type="gene ID" value="Csa_2G338790"/>
</dbReference>
<organism evidence="2 3">
    <name type="scientific">Cucumis sativus</name>
    <name type="common">Cucumber</name>
    <dbReference type="NCBI Taxonomy" id="3659"/>
    <lineage>
        <taxon>Eukaryota</taxon>
        <taxon>Viridiplantae</taxon>
        <taxon>Streptophyta</taxon>
        <taxon>Embryophyta</taxon>
        <taxon>Tracheophyta</taxon>
        <taxon>Spermatophyta</taxon>
        <taxon>Magnoliopsida</taxon>
        <taxon>eudicotyledons</taxon>
        <taxon>Gunneridae</taxon>
        <taxon>Pentapetalae</taxon>
        <taxon>rosids</taxon>
        <taxon>fabids</taxon>
        <taxon>Cucurbitales</taxon>
        <taxon>Cucurbitaceae</taxon>
        <taxon>Benincaseae</taxon>
        <taxon>Cucumis</taxon>
    </lineage>
</organism>
<feature type="region of interest" description="Disordered" evidence="1">
    <location>
        <begin position="114"/>
        <end position="148"/>
    </location>
</feature>
<evidence type="ECO:0000313" key="3">
    <source>
        <dbReference type="Proteomes" id="UP000029981"/>
    </source>
</evidence>
<feature type="compositionally biased region" description="Basic and acidic residues" evidence="1">
    <location>
        <begin position="30"/>
        <end position="42"/>
    </location>
</feature>
<dbReference type="eggNOG" id="ENOG502QTVM">
    <property type="taxonomic scope" value="Eukaryota"/>
</dbReference>
<gene>
    <name evidence="2" type="ORF">Csa_2G338790</name>
</gene>
<accession>A0A0A0LJZ5</accession>
<evidence type="ECO:0008006" key="4">
    <source>
        <dbReference type="Google" id="ProtNLM"/>
    </source>
</evidence>
<feature type="compositionally biased region" description="Basic and acidic residues" evidence="1">
    <location>
        <begin position="114"/>
        <end position="129"/>
    </location>
</feature>
<dbReference type="Proteomes" id="UP000029981">
    <property type="component" value="Chromosome 2"/>
</dbReference>
<dbReference type="InterPro" id="IPR033246">
    <property type="entry name" value="BIN4"/>
</dbReference>
<reference evidence="2 3" key="4">
    <citation type="journal article" date="2011" name="BMC Genomics">
        <title>RNA-Seq improves annotation of protein-coding genes in the cucumber genome.</title>
        <authorList>
            <person name="Li Z."/>
            <person name="Zhang Z."/>
            <person name="Yan P."/>
            <person name="Huang S."/>
            <person name="Fei Z."/>
            <person name="Lin K."/>
        </authorList>
    </citation>
    <scope>NUCLEOTIDE SEQUENCE [LARGE SCALE GENOMIC DNA]</scope>
    <source>
        <strain evidence="3">cv. 9930</strain>
    </source>
</reference>
<feature type="compositionally biased region" description="Basic residues" evidence="1">
    <location>
        <begin position="348"/>
        <end position="369"/>
    </location>
</feature>
<dbReference type="GO" id="GO:0042023">
    <property type="term" value="P:DNA endoreduplication"/>
    <property type="evidence" value="ECO:0000318"/>
    <property type="project" value="GO_Central"/>
</dbReference>
<feature type="compositionally biased region" description="Low complexity" evidence="1">
    <location>
        <begin position="13"/>
        <end position="25"/>
    </location>
</feature>
<dbReference type="OMA" id="AKENIMN"/>
<protein>
    <recommendedName>
        <fullName evidence="4">DNA-binding protein BIN4</fullName>
    </recommendedName>
</protein>
<dbReference type="STRING" id="3659.A0A0A0LJZ5"/>
<dbReference type="GO" id="GO:0003690">
    <property type="term" value="F:double-stranded DNA binding"/>
    <property type="evidence" value="ECO:0000318"/>
    <property type="project" value="GO_Central"/>
</dbReference>
<keyword evidence="3" id="KW-1185">Reference proteome</keyword>
<evidence type="ECO:0000313" key="2">
    <source>
        <dbReference type="EMBL" id="KGN62235.1"/>
    </source>
</evidence>
<dbReference type="GO" id="GO:0009330">
    <property type="term" value="C:DNA topoisomerase type II (double strand cut, ATP-hydrolyzing) complex"/>
    <property type="evidence" value="ECO:0000318"/>
    <property type="project" value="GO_Central"/>
</dbReference>
<feature type="region of interest" description="Disordered" evidence="1">
    <location>
        <begin position="321"/>
        <end position="369"/>
    </location>
</feature>
<dbReference type="PANTHER" id="PTHR34810">
    <property type="entry name" value="DNA-BINDING PROTEIN BIN4"/>
    <property type="match status" value="1"/>
</dbReference>
<dbReference type="AlphaFoldDB" id="A0A0A0LJZ5"/>
<feature type="region of interest" description="Disordered" evidence="1">
    <location>
        <begin position="1"/>
        <end position="54"/>
    </location>
</feature>
<proteinExistence type="predicted"/>
<evidence type="ECO:0000256" key="1">
    <source>
        <dbReference type="SAM" id="MobiDB-lite"/>
    </source>
</evidence>
<name>A0A0A0LJZ5_CUCSA</name>
<dbReference type="GO" id="GO:0051276">
    <property type="term" value="P:chromosome organization"/>
    <property type="evidence" value="ECO:0000318"/>
    <property type="project" value="GO_Central"/>
</dbReference>
<reference evidence="2 3" key="1">
    <citation type="journal article" date="2009" name="Nat. Genet.">
        <title>The genome of the cucumber, Cucumis sativus L.</title>
        <authorList>
            <person name="Huang S."/>
            <person name="Li R."/>
            <person name="Zhang Z."/>
            <person name="Li L."/>
            <person name="Gu X."/>
            <person name="Fan W."/>
            <person name="Lucas W.J."/>
            <person name="Wang X."/>
            <person name="Xie B."/>
            <person name="Ni P."/>
            <person name="Ren Y."/>
            <person name="Zhu H."/>
            <person name="Li J."/>
            <person name="Lin K."/>
            <person name="Jin W."/>
            <person name="Fei Z."/>
            <person name="Li G."/>
            <person name="Staub J."/>
            <person name="Kilian A."/>
            <person name="van der Vossen E.A."/>
            <person name="Wu Y."/>
            <person name="Guo J."/>
            <person name="He J."/>
            <person name="Jia Z."/>
            <person name="Ren Y."/>
            <person name="Tian G."/>
            <person name="Lu Y."/>
            <person name="Ruan J."/>
            <person name="Qian W."/>
            <person name="Wang M."/>
            <person name="Huang Q."/>
            <person name="Li B."/>
            <person name="Xuan Z."/>
            <person name="Cao J."/>
            <person name="Asan"/>
            <person name="Wu Z."/>
            <person name="Zhang J."/>
            <person name="Cai Q."/>
            <person name="Bai Y."/>
            <person name="Zhao B."/>
            <person name="Han Y."/>
            <person name="Li Y."/>
            <person name="Li X."/>
            <person name="Wang S."/>
            <person name="Shi Q."/>
            <person name="Liu S."/>
            <person name="Cho W.K."/>
            <person name="Kim J.Y."/>
            <person name="Xu Y."/>
            <person name="Heller-Uszynska K."/>
            <person name="Miao H."/>
            <person name="Cheng Z."/>
            <person name="Zhang S."/>
            <person name="Wu J."/>
            <person name="Yang Y."/>
            <person name="Kang H."/>
            <person name="Li M."/>
            <person name="Liang H."/>
            <person name="Ren X."/>
            <person name="Shi Z."/>
            <person name="Wen M."/>
            <person name="Jian M."/>
            <person name="Yang H."/>
            <person name="Zhang G."/>
            <person name="Yang Z."/>
            <person name="Chen R."/>
            <person name="Liu S."/>
            <person name="Li J."/>
            <person name="Ma L."/>
            <person name="Liu H."/>
            <person name="Zhou Y."/>
            <person name="Zhao J."/>
            <person name="Fang X."/>
            <person name="Li G."/>
            <person name="Fang L."/>
            <person name="Li Y."/>
            <person name="Liu D."/>
            <person name="Zheng H."/>
            <person name="Zhang Y."/>
            <person name="Qin N."/>
            <person name="Li Z."/>
            <person name="Yang G."/>
            <person name="Yang S."/>
            <person name="Bolund L."/>
            <person name="Kristiansen K."/>
            <person name="Zheng H."/>
            <person name="Li S."/>
            <person name="Zhang X."/>
            <person name="Yang H."/>
            <person name="Wang J."/>
            <person name="Sun R."/>
            <person name="Zhang B."/>
            <person name="Jiang S."/>
            <person name="Wang J."/>
            <person name="Du Y."/>
            <person name="Li S."/>
        </authorList>
    </citation>
    <scope>NUCLEOTIDE SEQUENCE [LARGE SCALE GENOMIC DNA]</scope>
    <source>
        <strain evidence="3">cv. 9930</strain>
    </source>
</reference>
<dbReference type="PANTHER" id="PTHR34810:SF1">
    <property type="entry name" value="DNA-BINDING PROTEIN BIN4"/>
    <property type="match status" value="1"/>
</dbReference>